<feature type="domain" description="CBS" evidence="3">
    <location>
        <begin position="20"/>
        <end position="82"/>
    </location>
</feature>
<dbReference type="PATRIC" id="fig|190650.5.peg.2638"/>
<name>Q9A539_CAUVC</name>
<evidence type="ECO:0000256" key="1">
    <source>
        <dbReference type="ARBA" id="ARBA00023122"/>
    </source>
</evidence>
<dbReference type="Proteomes" id="UP000001816">
    <property type="component" value="Chromosome"/>
</dbReference>
<dbReference type="SMR" id="Q9A539"/>
<sequence>MEDPRSIKNKGGHAVLVSQILKDKGDLVFTASPQETVGAAAALLHTRKVGAMVVVDDKEAVVGIVSERDIVRMVAKEGAAALTKPISGCMSANVVFAQPDETIDALLERMTDRRIRHLPVVQNDRLAGIISIGDLVKYKIQATQAEAEGLKAYIAAG</sequence>
<dbReference type="AlphaFoldDB" id="Q9A539"/>
<reference evidence="4 5" key="1">
    <citation type="journal article" date="2001" name="Proc. Natl. Acad. Sci. U.S.A.">
        <title>Complete genome sequence of Caulobacter crescentus.</title>
        <authorList>
            <person name="Nierman W.C."/>
            <person name="Feldblyum T.V."/>
            <person name="Laub M.T."/>
            <person name="Paulsen I.T."/>
            <person name="Nelson K.E."/>
            <person name="Eisen J.A."/>
            <person name="Heidelberg J.F."/>
            <person name="Alley M.R."/>
            <person name="Ohta N."/>
            <person name="Maddock J.R."/>
            <person name="Potocka I."/>
            <person name="Nelson W.C."/>
            <person name="Newton A."/>
            <person name="Stephens C."/>
            <person name="Phadke N.D."/>
            <person name="Ely B."/>
            <person name="DeBoy R.T."/>
            <person name="Dodson R.J."/>
            <person name="Durkin A.S."/>
            <person name="Gwinn M.L."/>
            <person name="Haft D.H."/>
            <person name="Kolonay J.F."/>
            <person name="Smit J."/>
            <person name="Craven M.B."/>
            <person name="Khouri H."/>
            <person name="Shetty J."/>
            <person name="Berry K."/>
            <person name="Utterback T."/>
            <person name="Tran K."/>
            <person name="Wolf A."/>
            <person name="Vamathevan J."/>
            <person name="Ermolaeva M."/>
            <person name="White O."/>
            <person name="Salzberg S.L."/>
            <person name="Venter J.C."/>
            <person name="Shapiro L."/>
            <person name="Fraser C.M."/>
        </authorList>
    </citation>
    <scope>NUCLEOTIDE SEQUENCE [LARGE SCALE GENOMIC DNA]</scope>
    <source>
        <strain evidence="5">ATCC 19089 / CB15</strain>
    </source>
</reference>
<dbReference type="InterPro" id="IPR044725">
    <property type="entry name" value="CBSX3_CBS_dom"/>
</dbReference>
<evidence type="ECO:0000313" key="4">
    <source>
        <dbReference type="EMBL" id="AAK24594.1"/>
    </source>
</evidence>
<dbReference type="CDD" id="cd04623">
    <property type="entry name" value="CBS_pair_bac_euk"/>
    <property type="match status" value="1"/>
</dbReference>
<dbReference type="PROSITE" id="PS51371">
    <property type="entry name" value="CBS"/>
    <property type="match status" value="2"/>
</dbReference>
<protein>
    <submittedName>
        <fullName evidence="4">CBS domain protein</fullName>
    </submittedName>
</protein>
<dbReference type="PANTHER" id="PTHR43080">
    <property type="entry name" value="CBS DOMAIN-CONTAINING PROTEIN CBSX3, MITOCHONDRIAL"/>
    <property type="match status" value="1"/>
</dbReference>
<dbReference type="HOGENOM" id="CLU_040681_3_2_5"/>
<dbReference type="EnsemblBacteria" id="AAK24594">
    <property type="protein sequence ID" value="AAK24594"/>
    <property type="gene ID" value="CC_2626"/>
</dbReference>
<dbReference type="Pfam" id="PF00571">
    <property type="entry name" value="CBS"/>
    <property type="match status" value="2"/>
</dbReference>
<dbReference type="PIR" id="F87574">
    <property type="entry name" value="F87574"/>
</dbReference>
<keyword evidence="1 2" id="KW-0129">CBS domain</keyword>
<dbReference type="InterPro" id="IPR000644">
    <property type="entry name" value="CBS_dom"/>
</dbReference>
<accession>Q9A539</accession>
<dbReference type="EMBL" id="AE005673">
    <property type="protein sequence ID" value="AAK24594.1"/>
    <property type="molecule type" value="Genomic_DNA"/>
</dbReference>
<dbReference type="InterPro" id="IPR051257">
    <property type="entry name" value="Diverse_CBS-Domain"/>
</dbReference>
<dbReference type="SMART" id="SM00116">
    <property type="entry name" value="CBS"/>
    <property type="match status" value="2"/>
</dbReference>
<dbReference type="InterPro" id="IPR046342">
    <property type="entry name" value="CBS_dom_sf"/>
</dbReference>
<dbReference type="BioCyc" id="CAULO:CC2626-MONOMER"/>
<dbReference type="STRING" id="190650.CC_2626"/>
<dbReference type="Gene3D" id="3.10.580.10">
    <property type="entry name" value="CBS-domain"/>
    <property type="match status" value="1"/>
</dbReference>
<evidence type="ECO:0000256" key="2">
    <source>
        <dbReference type="PROSITE-ProRule" id="PRU00703"/>
    </source>
</evidence>
<evidence type="ECO:0000313" key="5">
    <source>
        <dbReference type="Proteomes" id="UP000001816"/>
    </source>
</evidence>
<dbReference type="eggNOG" id="COG0517">
    <property type="taxonomic scope" value="Bacteria"/>
</dbReference>
<dbReference type="SUPFAM" id="SSF54631">
    <property type="entry name" value="CBS-domain pair"/>
    <property type="match status" value="1"/>
</dbReference>
<gene>
    <name evidence="4" type="ordered locus">CC_2626</name>
</gene>
<dbReference type="KEGG" id="ccr:CC_2626"/>
<organism evidence="4 5">
    <name type="scientific">Caulobacter vibrioides (strain ATCC 19089 / CIP 103742 / CB 15)</name>
    <name type="common">Caulobacter crescentus</name>
    <dbReference type="NCBI Taxonomy" id="190650"/>
    <lineage>
        <taxon>Bacteria</taxon>
        <taxon>Pseudomonadati</taxon>
        <taxon>Pseudomonadota</taxon>
        <taxon>Alphaproteobacteria</taxon>
        <taxon>Caulobacterales</taxon>
        <taxon>Caulobacteraceae</taxon>
        <taxon>Caulobacter</taxon>
    </lineage>
</organism>
<evidence type="ECO:0000259" key="3">
    <source>
        <dbReference type="PROSITE" id="PS51371"/>
    </source>
</evidence>
<proteinExistence type="predicted"/>
<keyword evidence="5" id="KW-1185">Reference proteome</keyword>
<dbReference type="PANTHER" id="PTHR43080:SF2">
    <property type="entry name" value="CBS DOMAIN-CONTAINING PROTEIN"/>
    <property type="match status" value="1"/>
</dbReference>
<feature type="domain" description="CBS" evidence="3">
    <location>
        <begin position="90"/>
        <end position="146"/>
    </location>
</feature>